<name>A0A8H3R9I6_9GLOM</name>
<dbReference type="AlphaFoldDB" id="A0A8H3R9I6"/>
<dbReference type="SUPFAM" id="SSF81901">
    <property type="entry name" value="HCP-like"/>
    <property type="match status" value="1"/>
</dbReference>
<keyword evidence="3" id="KW-0808">Transferase</keyword>
<dbReference type="PROSITE" id="PS50011">
    <property type="entry name" value="PROTEIN_KINASE_DOM"/>
    <property type="match status" value="1"/>
</dbReference>
<feature type="binding site" evidence="1">
    <location>
        <position position="66"/>
    </location>
    <ligand>
        <name>ATP</name>
        <dbReference type="ChEBI" id="CHEBI:30616"/>
    </ligand>
</feature>
<dbReference type="OrthoDB" id="2390637at2759"/>
<gene>
    <name evidence="3" type="ORF">RCL2_003099000</name>
</gene>
<keyword evidence="1" id="KW-0547">Nucleotide-binding</keyword>
<dbReference type="PANTHER" id="PTHR43628:SF1">
    <property type="entry name" value="CHITIN SYNTHASE REGULATORY FACTOR 2-RELATED"/>
    <property type="match status" value="1"/>
</dbReference>
<accession>A0A8H3R9I6</accession>
<keyword evidence="1" id="KW-0067">ATP-binding</keyword>
<dbReference type="Pfam" id="PF08238">
    <property type="entry name" value="Sel1"/>
    <property type="match status" value="6"/>
</dbReference>
<dbReference type="InterPro" id="IPR001245">
    <property type="entry name" value="Ser-Thr/Tyr_kinase_cat_dom"/>
</dbReference>
<protein>
    <submittedName>
        <fullName evidence="3">Kinase-like domain-containing protein</fullName>
    </submittedName>
</protein>
<dbReference type="Gene3D" id="1.25.40.10">
    <property type="entry name" value="Tetratricopeptide repeat domain"/>
    <property type="match status" value="2"/>
</dbReference>
<dbReference type="EMBL" id="BLAL01000356">
    <property type="protein sequence ID" value="GET04690.1"/>
    <property type="molecule type" value="Genomic_DNA"/>
</dbReference>
<sequence length="649" mass="75151">MSYDKKIQNTENSNEWINWIEEAIVKEHLKYYEYNQFTNVQEIGAGVFGKVYRANWKNLKKQFALKSFFNLNSATIKEIVRELKIQRKVNCHDNIIRCYGITKFESENQIGNNYMLVMEYADGGSLRSYLERNFSKLTWGDKLYMAYQIAYSVLCLHNERVVHRDLHSGNILVHQSTIKLADFGLSKRIGESSNFQSKLCGMVPYVDPKSFSRRRINNNQITQMYSLGEKSDIYSVGVLLWEITSGKSPFYVEGEHYDVGLALEILQGLREKVVPGTPKEYVRIYTECWDSEPDNRPTIYQVVDRLNAIITEADIIIENPNILERNETPLSIRSLDSIEFSKFIQDFNKMGTSEIDTLSDNQEKLSTDRIVDGINDLIFKLLNKGVNDQLIDEQIIEYFNYYNTNSQEIYNWLSKNQNSSNAIFLFGYFNYYGSETSENEKEAFNLFNDASEKDHILAQYFVGECYEYGRGTIGNKKLAFEYYEKVANKNFTNGQLRMGYFYKNGIGIEEDLEEAFYWHEKAANNGNIAAMHNLGIFYKNGIGIEKDYHKAFKLFKQSAEGGYSHGMAMLGFCYFHGVGTNIDRRRAFEFYQKAAESGQVVAQYNLANMYESGDGITKDMKKAIHWYEKCAEQGDQDAQNKLEILQKGE</sequence>
<dbReference type="InterPro" id="IPR052945">
    <property type="entry name" value="Mitotic_Regulator"/>
</dbReference>
<comment type="caution">
    <text evidence="3">The sequence shown here is derived from an EMBL/GenBank/DDBJ whole genome shotgun (WGS) entry which is preliminary data.</text>
</comment>
<dbReference type="PANTHER" id="PTHR43628">
    <property type="entry name" value="ACTIVATOR OF C KINASE PROTEIN 1-RELATED"/>
    <property type="match status" value="1"/>
</dbReference>
<dbReference type="InterPro" id="IPR000719">
    <property type="entry name" value="Prot_kinase_dom"/>
</dbReference>
<dbReference type="Gene3D" id="1.10.510.10">
    <property type="entry name" value="Transferase(Phosphotransferase) domain 1"/>
    <property type="match status" value="1"/>
</dbReference>
<keyword evidence="3" id="KW-0418">Kinase</keyword>
<dbReference type="Proteomes" id="UP000615446">
    <property type="component" value="Unassembled WGS sequence"/>
</dbReference>
<dbReference type="GO" id="GO:0004672">
    <property type="term" value="F:protein kinase activity"/>
    <property type="evidence" value="ECO:0007669"/>
    <property type="project" value="InterPro"/>
</dbReference>
<evidence type="ECO:0000256" key="1">
    <source>
        <dbReference type="PROSITE-ProRule" id="PRU10141"/>
    </source>
</evidence>
<dbReference type="SMART" id="SM00671">
    <property type="entry name" value="SEL1"/>
    <property type="match status" value="6"/>
</dbReference>
<dbReference type="SUPFAM" id="SSF56112">
    <property type="entry name" value="Protein kinase-like (PK-like)"/>
    <property type="match status" value="1"/>
</dbReference>
<organism evidence="3 4">
    <name type="scientific">Rhizophagus clarus</name>
    <dbReference type="NCBI Taxonomy" id="94130"/>
    <lineage>
        <taxon>Eukaryota</taxon>
        <taxon>Fungi</taxon>
        <taxon>Fungi incertae sedis</taxon>
        <taxon>Mucoromycota</taxon>
        <taxon>Glomeromycotina</taxon>
        <taxon>Glomeromycetes</taxon>
        <taxon>Glomerales</taxon>
        <taxon>Glomeraceae</taxon>
        <taxon>Rhizophagus</taxon>
    </lineage>
</organism>
<dbReference type="InterPro" id="IPR011990">
    <property type="entry name" value="TPR-like_helical_dom_sf"/>
</dbReference>
<dbReference type="PROSITE" id="PS00107">
    <property type="entry name" value="PROTEIN_KINASE_ATP"/>
    <property type="match status" value="1"/>
</dbReference>
<dbReference type="InterPro" id="IPR017441">
    <property type="entry name" value="Protein_kinase_ATP_BS"/>
</dbReference>
<dbReference type="PRINTS" id="PR00109">
    <property type="entry name" value="TYRKINASE"/>
</dbReference>
<dbReference type="GO" id="GO:0005524">
    <property type="term" value="F:ATP binding"/>
    <property type="evidence" value="ECO:0007669"/>
    <property type="project" value="UniProtKB-UniRule"/>
</dbReference>
<reference evidence="3" key="1">
    <citation type="submission" date="2019-10" db="EMBL/GenBank/DDBJ databases">
        <title>Conservation and host-specific expression of non-tandemly repeated heterogenous ribosome RNA gene in arbuscular mycorrhizal fungi.</title>
        <authorList>
            <person name="Maeda T."/>
            <person name="Kobayashi Y."/>
            <person name="Nakagawa T."/>
            <person name="Ezawa T."/>
            <person name="Yamaguchi K."/>
            <person name="Bino T."/>
            <person name="Nishimoto Y."/>
            <person name="Shigenobu S."/>
            <person name="Kawaguchi M."/>
        </authorList>
    </citation>
    <scope>NUCLEOTIDE SEQUENCE</scope>
    <source>
        <strain evidence="3">HR1</strain>
    </source>
</reference>
<evidence type="ECO:0000259" key="2">
    <source>
        <dbReference type="PROSITE" id="PS50011"/>
    </source>
</evidence>
<evidence type="ECO:0000313" key="4">
    <source>
        <dbReference type="Proteomes" id="UP000615446"/>
    </source>
</evidence>
<dbReference type="InterPro" id="IPR006597">
    <property type="entry name" value="Sel1-like"/>
</dbReference>
<evidence type="ECO:0000313" key="3">
    <source>
        <dbReference type="EMBL" id="GET04690.1"/>
    </source>
</evidence>
<proteinExistence type="predicted"/>
<dbReference type="Pfam" id="PF07714">
    <property type="entry name" value="PK_Tyr_Ser-Thr"/>
    <property type="match status" value="1"/>
</dbReference>
<feature type="domain" description="Protein kinase" evidence="2">
    <location>
        <begin position="37"/>
        <end position="310"/>
    </location>
</feature>
<dbReference type="InterPro" id="IPR011009">
    <property type="entry name" value="Kinase-like_dom_sf"/>
</dbReference>